<dbReference type="PRINTS" id="PR00364">
    <property type="entry name" value="DISEASERSIST"/>
</dbReference>
<gene>
    <name evidence="4" type="ORF">DDE18_05530</name>
</gene>
<protein>
    <submittedName>
        <fullName evidence="4">Uncharacterized protein</fullName>
    </submittedName>
</protein>
<dbReference type="InterPro" id="IPR011990">
    <property type="entry name" value="TPR-like_helical_dom_sf"/>
</dbReference>
<dbReference type="EMBL" id="QDGZ01000002">
    <property type="protein sequence ID" value="PVG83774.1"/>
    <property type="molecule type" value="Genomic_DNA"/>
</dbReference>
<dbReference type="Gene3D" id="3.40.50.300">
    <property type="entry name" value="P-loop containing nucleotide triphosphate hydrolases"/>
    <property type="match status" value="1"/>
</dbReference>
<dbReference type="PANTHER" id="PTHR47691:SF3">
    <property type="entry name" value="HTH-TYPE TRANSCRIPTIONAL REGULATOR RV0890C-RELATED"/>
    <property type="match status" value="1"/>
</dbReference>
<dbReference type="RefSeq" id="WP_116571247.1">
    <property type="nucleotide sequence ID" value="NZ_QDGZ01000002.1"/>
</dbReference>
<dbReference type="InterPro" id="IPR016032">
    <property type="entry name" value="Sig_transdc_resp-reg_C-effctor"/>
</dbReference>
<proteinExistence type="predicted"/>
<dbReference type="OrthoDB" id="3755432at2"/>
<feature type="domain" description="Winged helix-turn-helix" evidence="3">
    <location>
        <begin position="246"/>
        <end position="321"/>
    </location>
</feature>
<dbReference type="Pfam" id="PF00196">
    <property type="entry name" value="GerE"/>
    <property type="match status" value="1"/>
</dbReference>
<name>A0A2T8FDI7_9ACTN</name>
<evidence type="ECO:0000313" key="4">
    <source>
        <dbReference type="EMBL" id="PVG83774.1"/>
    </source>
</evidence>
<dbReference type="InterPro" id="IPR058852">
    <property type="entry name" value="HTH_77"/>
</dbReference>
<dbReference type="SUPFAM" id="SSF52540">
    <property type="entry name" value="P-loop containing nucleoside triphosphate hydrolases"/>
    <property type="match status" value="1"/>
</dbReference>
<dbReference type="InterPro" id="IPR036388">
    <property type="entry name" value="WH-like_DNA-bd_sf"/>
</dbReference>
<comment type="caution">
    <text evidence="4">The sequence shown here is derived from an EMBL/GenBank/DDBJ whole genome shotgun (WGS) entry which is preliminary data.</text>
</comment>
<organism evidence="4 5">
    <name type="scientific">Nocardioides gansuensis</name>
    <dbReference type="NCBI Taxonomy" id="2138300"/>
    <lineage>
        <taxon>Bacteria</taxon>
        <taxon>Bacillati</taxon>
        <taxon>Actinomycetota</taxon>
        <taxon>Actinomycetes</taxon>
        <taxon>Propionibacteriales</taxon>
        <taxon>Nocardioidaceae</taxon>
        <taxon>Nocardioides</taxon>
    </lineage>
</organism>
<feature type="region of interest" description="Disordered" evidence="1">
    <location>
        <begin position="702"/>
        <end position="734"/>
    </location>
</feature>
<feature type="domain" description="HTH luxR-type" evidence="2">
    <location>
        <begin position="676"/>
        <end position="702"/>
    </location>
</feature>
<dbReference type="Proteomes" id="UP000246018">
    <property type="component" value="Unassembled WGS sequence"/>
</dbReference>
<dbReference type="AlphaFoldDB" id="A0A2T8FDI7"/>
<dbReference type="InterPro" id="IPR000792">
    <property type="entry name" value="Tscrpt_reg_LuxR_C"/>
</dbReference>
<evidence type="ECO:0000313" key="5">
    <source>
        <dbReference type="Proteomes" id="UP000246018"/>
    </source>
</evidence>
<dbReference type="SUPFAM" id="SSF46894">
    <property type="entry name" value="C-terminal effector domain of the bipartite response regulators"/>
    <property type="match status" value="1"/>
</dbReference>
<dbReference type="Gene3D" id="1.10.10.10">
    <property type="entry name" value="Winged helix-like DNA-binding domain superfamily/Winged helix DNA-binding domain"/>
    <property type="match status" value="1"/>
</dbReference>
<dbReference type="InterPro" id="IPR027417">
    <property type="entry name" value="P-loop_NTPase"/>
</dbReference>
<dbReference type="SUPFAM" id="SSF48452">
    <property type="entry name" value="TPR-like"/>
    <property type="match status" value="1"/>
</dbReference>
<evidence type="ECO:0000256" key="1">
    <source>
        <dbReference type="SAM" id="MobiDB-lite"/>
    </source>
</evidence>
<dbReference type="Gene3D" id="1.25.40.10">
    <property type="entry name" value="Tetratricopeptide repeat domain"/>
    <property type="match status" value="1"/>
</dbReference>
<dbReference type="GO" id="GO:0006355">
    <property type="term" value="P:regulation of DNA-templated transcription"/>
    <property type="evidence" value="ECO:0007669"/>
    <property type="project" value="InterPro"/>
</dbReference>
<keyword evidence="5" id="KW-1185">Reference proteome</keyword>
<dbReference type="Pfam" id="PF25872">
    <property type="entry name" value="HTH_77"/>
    <property type="match status" value="1"/>
</dbReference>
<accession>A0A2T8FDI7</accession>
<feature type="compositionally biased region" description="Low complexity" evidence="1">
    <location>
        <begin position="715"/>
        <end position="727"/>
    </location>
</feature>
<evidence type="ECO:0000259" key="2">
    <source>
        <dbReference type="Pfam" id="PF00196"/>
    </source>
</evidence>
<reference evidence="4 5" key="1">
    <citation type="submission" date="2018-04" db="EMBL/GenBank/DDBJ databases">
        <title>Genome of Nocardioides gansuensis WSJ-1.</title>
        <authorList>
            <person name="Wu S."/>
            <person name="Wang G."/>
        </authorList>
    </citation>
    <scope>NUCLEOTIDE SEQUENCE [LARGE SCALE GENOMIC DNA]</scope>
    <source>
        <strain evidence="4 5">WSJ-1</strain>
    </source>
</reference>
<sequence length="734" mass="77997">MLPQPPTSFVGRETELAQARSLLAGSRLLTLTGPGGVGKTRLAIELARRSAAEFADGASFVPLAAVRDPALVPVEIAGGLGLQDSRGTPLLDHIVANLVGRDLLLVLDNMEQVLEASGFVADLLAATERVRVVATSRAPLHVSWEQELPVPPLSEAPQLFAARAAASDPGFVLTEANSSTLEGIAERLDGLPLAIELAAARVRVLPPEAILERLGDSLALLVSNNRDVPDRQRTLRATIAWSHELLSDQAQRLFAVCSVFRGGIDLDALTEVCAAVGSDGSVLDAVAELVDHSLLRRADAGGVPRFAMLETVREFAAEQLAAGEELRATRDAHAHAFFRRVEPMPRPPATPDRADLNTVEREHDNLRAALDHYSESDPGVALRMANRLTGFWTIRGYFTEGRRRLADLRQHATVGEPDFTDALIGEAWLATDQGDRGVALPLLDEALSAARATGDRSREADALLARGRVRGVIGDPAGARDDVEQSLALHEASGDAVGLAIALWLGGALAHFAGDLELARDRLEACAQRCAELGQPVTSARAGYLLGAVRMDMGDLSGAEAALAHAVPAVVDVGDRFGIPIALSILAGLAARRSRPRTALRLAGAASAHEQADQTNRPQFIRTLLEGWLAPVLAEVGSAAIRLQAEGRTMGISELIAAGLDPRPEDPWHVGTSPRLTEREREIATLAARGLTNRQIAEQLSCRYGRSRRTSAECSPSSASTPADSSPCGRTKRG</sequence>
<evidence type="ECO:0000259" key="3">
    <source>
        <dbReference type="Pfam" id="PF25872"/>
    </source>
</evidence>
<dbReference type="PANTHER" id="PTHR47691">
    <property type="entry name" value="REGULATOR-RELATED"/>
    <property type="match status" value="1"/>
</dbReference>
<dbReference type="GO" id="GO:0003677">
    <property type="term" value="F:DNA binding"/>
    <property type="evidence" value="ECO:0007669"/>
    <property type="project" value="InterPro"/>
</dbReference>